<proteinExistence type="predicted"/>
<sequence>MRSDSLDDAVLATLARLTAGLSPSSMIQAMTAWWTSLACSPAEQSRCMTVTFQLMLDHWEGRDREPTDTRFSDRRWHGWPWLTMARTHETATQWWEQVTRIDGMPDHAREQMSFYARQWLDLLAPSNLLATNPHALGKAMETLGGSLHQGWLLALEDLREAATADPTPKDMALTPGAKLATTPGQVVLRNHLVELIQYAPTTSKVQAAPVFIVPSCIMKYYILDLSPHNSMVRWLVDQGHTVFMVSWRNPDAADAHLTFDDYVRQGVLEPLALIHALCRQPVHLVGYCLGGTFAAVAAAALAREHPPQPVTPLAGLTLMAAETDFSEPGEMGVLIDEAQVKMLEAMMGSQGFLSGRQMAGSFQFLHARDLVWARRTQRWLLGEETAGNDLMAWNADVTRLPATMHSQYLRRMYLDNALANGRYRFEGRPVNLRDIRAPLFVVGTEKDHVSPWRSVFKIHQLADVPIRFVLTNGGHNAGIVSEPGHAHRHYRWGDTASDGARPTPEQWLQQATACEGSWWLAWSDWLTQRATGPEVAPRHPDSSAGLGAAPGHYVHVRYAD</sequence>
<keyword evidence="6" id="KW-1185">Reference proteome</keyword>
<feature type="domain" description="Poly-beta-hydroxybutyrate polymerase N-terminal" evidence="3">
    <location>
        <begin position="68"/>
        <end position="235"/>
    </location>
</feature>
<dbReference type="InterPro" id="IPR029058">
    <property type="entry name" value="AB_hydrolase_fold"/>
</dbReference>
<dbReference type="InterPro" id="IPR051321">
    <property type="entry name" value="PHA/PHB_synthase"/>
</dbReference>
<dbReference type="SUPFAM" id="SSF53474">
    <property type="entry name" value="alpha/beta-Hydrolases"/>
    <property type="match status" value="1"/>
</dbReference>
<evidence type="ECO:0000259" key="3">
    <source>
        <dbReference type="Pfam" id="PF07167"/>
    </source>
</evidence>
<comment type="caution">
    <text evidence="5">The sequence shown here is derived from an EMBL/GenBank/DDBJ whole genome shotgun (WGS) entry which is preliminary data.</text>
</comment>
<accession>A0ABW2RCA8</accession>
<organism evidence="5 6">
    <name type="scientific">Hydrogenophaga bisanensis</name>
    <dbReference type="NCBI Taxonomy" id="439611"/>
    <lineage>
        <taxon>Bacteria</taxon>
        <taxon>Pseudomonadati</taxon>
        <taxon>Pseudomonadota</taxon>
        <taxon>Betaproteobacteria</taxon>
        <taxon>Burkholderiales</taxon>
        <taxon>Comamonadaceae</taxon>
        <taxon>Hydrogenophaga</taxon>
    </lineage>
</organism>
<evidence type="ECO:0000313" key="6">
    <source>
        <dbReference type="Proteomes" id="UP001596495"/>
    </source>
</evidence>
<reference evidence="6" key="1">
    <citation type="journal article" date="2019" name="Int. J. Syst. Evol. Microbiol.">
        <title>The Global Catalogue of Microorganisms (GCM) 10K type strain sequencing project: providing services to taxonomists for standard genome sequencing and annotation.</title>
        <authorList>
            <consortium name="The Broad Institute Genomics Platform"/>
            <consortium name="The Broad Institute Genome Sequencing Center for Infectious Disease"/>
            <person name="Wu L."/>
            <person name="Ma J."/>
        </authorList>
    </citation>
    <scope>NUCLEOTIDE SEQUENCE [LARGE SCALE GENOMIC DNA]</scope>
    <source>
        <strain evidence="6">CCUG 54518</strain>
    </source>
</reference>
<dbReference type="PANTHER" id="PTHR36837">
    <property type="entry name" value="POLY(3-HYDROXYALKANOATE) POLYMERASE SUBUNIT PHAC"/>
    <property type="match status" value="1"/>
</dbReference>
<dbReference type="Pfam" id="PF07167">
    <property type="entry name" value="PhaC_N"/>
    <property type="match status" value="1"/>
</dbReference>
<dbReference type="RefSeq" id="WP_382258894.1">
    <property type="nucleotide sequence ID" value="NZ_JBHTBX010000010.1"/>
</dbReference>
<keyword evidence="2" id="KW-0012">Acyltransferase</keyword>
<keyword evidence="1" id="KW-0808">Transferase</keyword>
<name>A0ABW2RCA8_9BURK</name>
<protein>
    <submittedName>
        <fullName evidence="5">PHA/PHB synthase family protein</fullName>
    </submittedName>
</protein>
<dbReference type="InterPro" id="IPR022211">
    <property type="entry name" value="PHBC_N"/>
</dbReference>
<dbReference type="Gene3D" id="3.40.50.1820">
    <property type="entry name" value="alpha/beta hydrolase"/>
    <property type="match status" value="1"/>
</dbReference>
<dbReference type="Proteomes" id="UP001596495">
    <property type="component" value="Unassembled WGS sequence"/>
</dbReference>
<gene>
    <name evidence="5" type="ORF">ACFQNJ_14605</name>
</gene>
<evidence type="ECO:0000313" key="5">
    <source>
        <dbReference type="EMBL" id="MFC7435743.1"/>
    </source>
</evidence>
<dbReference type="PANTHER" id="PTHR36837:SF5">
    <property type="entry name" value="POLY-3-HYDROXYBUTYRATE SYNTHASE"/>
    <property type="match status" value="1"/>
</dbReference>
<feature type="domain" description="Poly-beta-hydroxybutyrate polymerase N-terminal" evidence="4">
    <location>
        <begin position="4"/>
        <end position="41"/>
    </location>
</feature>
<dbReference type="Pfam" id="PF12551">
    <property type="entry name" value="PHBC_N"/>
    <property type="match status" value="1"/>
</dbReference>
<evidence type="ECO:0000256" key="1">
    <source>
        <dbReference type="ARBA" id="ARBA00022679"/>
    </source>
</evidence>
<dbReference type="EMBL" id="JBHTBX010000010">
    <property type="protein sequence ID" value="MFC7435743.1"/>
    <property type="molecule type" value="Genomic_DNA"/>
</dbReference>
<evidence type="ECO:0000256" key="2">
    <source>
        <dbReference type="ARBA" id="ARBA00023315"/>
    </source>
</evidence>
<dbReference type="InterPro" id="IPR010941">
    <property type="entry name" value="PhaC_N"/>
</dbReference>
<evidence type="ECO:0000259" key="4">
    <source>
        <dbReference type="Pfam" id="PF12551"/>
    </source>
</evidence>